<keyword evidence="2" id="KW-1185">Reference proteome</keyword>
<sequence>MSLQLTDRLRENLEWLASNWEAQQLQNISTFNSEFHAALRSVLAGNVSHPELELLIDGTRGKAADGYAHLLVVDSERVAEEPFIAFRILGEISTDLACAIRA</sequence>
<proteinExistence type="predicted"/>
<comment type="caution">
    <text evidence="1">The sequence shown here is derived from an EMBL/GenBank/DDBJ whole genome shotgun (WGS) entry which is preliminary data.</text>
</comment>
<evidence type="ECO:0000313" key="1">
    <source>
        <dbReference type="EMBL" id="MEM5292105.1"/>
    </source>
</evidence>
<organism evidence="1 2">
    <name type="scientific">Paraburkholderia sabiae</name>
    <dbReference type="NCBI Taxonomy" id="273251"/>
    <lineage>
        <taxon>Bacteria</taxon>
        <taxon>Pseudomonadati</taxon>
        <taxon>Pseudomonadota</taxon>
        <taxon>Betaproteobacteria</taxon>
        <taxon>Burkholderiales</taxon>
        <taxon>Burkholderiaceae</taxon>
        <taxon>Paraburkholderia</taxon>
    </lineage>
</organism>
<protein>
    <submittedName>
        <fullName evidence="1">Uncharacterized protein</fullName>
    </submittedName>
</protein>
<reference evidence="1 2" key="1">
    <citation type="submission" date="2024-01" db="EMBL/GenBank/DDBJ databases">
        <title>The diversity of rhizobia nodulating Mimosa spp. in eleven states of Brazil covering several biomes is determined by host plant, location, and edaphic factors.</title>
        <authorList>
            <person name="Rouws L."/>
            <person name="Barauna A."/>
            <person name="Beukes C."/>
            <person name="De Faria S.M."/>
            <person name="Gross E."/>
            <person name="Dos Reis Junior F.B."/>
            <person name="Simon M."/>
            <person name="Maluk M."/>
            <person name="Odee D.W."/>
            <person name="Kenicer G."/>
            <person name="Young J.P.W."/>
            <person name="Reis V.M."/>
            <person name="Zilli J."/>
            <person name="James E.K."/>
        </authorList>
    </citation>
    <scope>NUCLEOTIDE SEQUENCE [LARGE SCALE GENOMIC DNA]</scope>
    <source>
        <strain evidence="1 2">JPY77</strain>
    </source>
</reference>
<dbReference type="EMBL" id="JAZHGC010000070">
    <property type="protein sequence ID" value="MEM5292105.1"/>
    <property type="molecule type" value="Genomic_DNA"/>
</dbReference>
<evidence type="ECO:0000313" key="2">
    <source>
        <dbReference type="Proteomes" id="UP001494588"/>
    </source>
</evidence>
<gene>
    <name evidence="1" type="ORF">V4C55_41090</name>
</gene>
<dbReference type="RefSeq" id="WP_201662008.1">
    <property type="nucleotide sequence ID" value="NZ_CAJHCS010000056.1"/>
</dbReference>
<dbReference type="Proteomes" id="UP001494588">
    <property type="component" value="Unassembled WGS sequence"/>
</dbReference>
<name>A0ABU9QSR3_9BURK</name>
<accession>A0ABU9QSR3</accession>